<dbReference type="GO" id="GO:0003677">
    <property type="term" value="F:DNA binding"/>
    <property type="evidence" value="ECO:0007669"/>
    <property type="project" value="TreeGrafter"/>
</dbReference>
<dbReference type="PANTHER" id="PTHR13220">
    <property type="entry name" value="TIMELESS INTERACTING-RELATED"/>
    <property type="match status" value="1"/>
</dbReference>
<dbReference type="AlphaFoldDB" id="A0A0K8S413"/>
<feature type="region of interest" description="Disordered" evidence="7">
    <location>
        <begin position="207"/>
        <end position="267"/>
    </location>
</feature>
<feature type="region of interest" description="Disordered" evidence="7">
    <location>
        <begin position="10"/>
        <end position="57"/>
    </location>
</feature>
<comment type="function">
    <text evidence="6">Plays an important role in the control of DNA replication and the maintenance of replication fork stability.</text>
</comment>
<dbReference type="Pfam" id="PF07962">
    <property type="entry name" value="Swi3"/>
    <property type="match status" value="1"/>
</dbReference>
<evidence type="ECO:0000256" key="4">
    <source>
        <dbReference type="ARBA" id="ARBA00023242"/>
    </source>
</evidence>
<name>A0A0K8S413_LYGHE</name>
<keyword evidence="4 6" id="KW-0539">Nucleus</keyword>
<dbReference type="GO" id="GO:0031298">
    <property type="term" value="C:replication fork protection complex"/>
    <property type="evidence" value="ECO:0007669"/>
    <property type="project" value="TreeGrafter"/>
</dbReference>
<evidence type="ECO:0000259" key="8">
    <source>
        <dbReference type="Pfam" id="PF07962"/>
    </source>
</evidence>
<evidence type="ECO:0000256" key="5">
    <source>
        <dbReference type="ARBA" id="ARBA00023306"/>
    </source>
</evidence>
<dbReference type="PANTHER" id="PTHR13220:SF11">
    <property type="entry name" value="TIMELESS-INTERACTING PROTEIN"/>
    <property type="match status" value="1"/>
</dbReference>
<evidence type="ECO:0000256" key="2">
    <source>
        <dbReference type="ARBA" id="ARBA00006075"/>
    </source>
</evidence>
<dbReference type="GO" id="GO:0043111">
    <property type="term" value="P:replication fork arrest"/>
    <property type="evidence" value="ECO:0007669"/>
    <property type="project" value="TreeGrafter"/>
</dbReference>
<proteinExistence type="inferred from homology"/>
<evidence type="ECO:0000256" key="1">
    <source>
        <dbReference type="ARBA" id="ARBA00004123"/>
    </source>
</evidence>
<keyword evidence="3 6" id="KW-0227">DNA damage</keyword>
<protein>
    <recommendedName>
        <fullName evidence="6">TIMELESS-interacting protein</fullName>
    </recommendedName>
</protein>
<evidence type="ECO:0000256" key="6">
    <source>
        <dbReference type="RuleBase" id="RU366049"/>
    </source>
</evidence>
<dbReference type="EMBL" id="GBRD01017811">
    <property type="protein sequence ID" value="JAG48016.1"/>
    <property type="molecule type" value="Transcribed_RNA"/>
</dbReference>
<dbReference type="GO" id="GO:0031297">
    <property type="term" value="P:replication fork processing"/>
    <property type="evidence" value="ECO:0007669"/>
    <property type="project" value="UniProtKB-UniRule"/>
</dbReference>
<accession>A0A0K8S413</accession>
<keyword evidence="5 6" id="KW-0131">Cell cycle</keyword>
<organism evidence="9">
    <name type="scientific">Lygus hesperus</name>
    <name type="common">Western plant bug</name>
    <dbReference type="NCBI Taxonomy" id="30085"/>
    <lineage>
        <taxon>Eukaryota</taxon>
        <taxon>Metazoa</taxon>
        <taxon>Ecdysozoa</taxon>
        <taxon>Arthropoda</taxon>
        <taxon>Hexapoda</taxon>
        <taxon>Insecta</taxon>
        <taxon>Pterygota</taxon>
        <taxon>Neoptera</taxon>
        <taxon>Paraneoptera</taxon>
        <taxon>Hemiptera</taxon>
        <taxon>Heteroptera</taxon>
        <taxon>Panheteroptera</taxon>
        <taxon>Cimicomorpha</taxon>
        <taxon>Miridae</taxon>
        <taxon>Mirini</taxon>
        <taxon>Lygus</taxon>
    </lineage>
</organism>
<evidence type="ECO:0000256" key="7">
    <source>
        <dbReference type="SAM" id="MobiDB-lite"/>
    </source>
</evidence>
<reference evidence="9" key="1">
    <citation type="submission" date="2014-09" db="EMBL/GenBank/DDBJ databases">
        <authorList>
            <person name="Magalhaes I.L.F."/>
            <person name="Oliveira U."/>
            <person name="Santos F.R."/>
            <person name="Vidigal T.H.D.A."/>
            <person name="Brescovit A.D."/>
            <person name="Santos A.J."/>
        </authorList>
    </citation>
    <scope>NUCLEOTIDE SEQUENCE</scope>
</reference>
<evidence type="ECO:0000313" key="9">
    <source>
        <dbReference type="EMBL" id="JAG48016.1"/>
    </source>
</evidence>
<dbReference type="InterPro" id="IPR040038">
    <property type="entry name" value="TIPIN/Csm3/Swi3"/>
</dbReference>
<dbReference type="InterPro" id="IPR012923">
    <property type="entry name" value="Csm3"/>
</dbReference>
<feature type="compositionally biased region" description="Polar residues" evidence="7">
    <location>
        <begin position="317"/>
        <end position="328"/>
    </location>
</feature>
<feature type="compositionally biased region" description="Polar residues" evidence="7">
    <location>
        <begin position="214"/>
        <end position="238"/>
    </location>
</feature>
<dbReference type="GO" id="GO:0000076">
    <property type="term" value="P:DNA replication checkpoint signaling"/>
    <property type="evidence" value="ECO:0007669"/>
    <property type="project" value="UniProtKB-UniRule"/>
</dbReference>
<feature type="compositionally biased region" description="Polar residues" evidence="7">
    <location>
        <begin position="246"/>
        <end position="255"/>
    </location>
</feature>
<comment type="subcellular location">
    <subcellularLocation>
        <location evidence="1 6">Nucleus</location>
    </subcellularLocation>
</comment>
<feature type="region of interest" description="Disordered" evidence="7">
    <location>
        <begin position="298"/>
        <end position="328"/>
    </location>
</feature>
<evidence type="ECO:0000256" key="3">
    <source>
        <dbReference type="ARBA" id="ARBA00022763"/>
    </source>
</evidence>
<comment type="similarity">
    <text evidence="2 6">Belongs to the CSM3 family.</text>
</comment>
<feature type="compositionally biased region" description="Polar residues" evidence="7">
    <location>
        <begin position="298"/>
        <end position="309"/>
    </location>
</feature>
<dbReference type="GO" id="GO:0006974">
    <property type="term" value="P:DNA damage response"/>
    <property type="evidence" value="ECO:0007669"/>
    <property type="project" value="UniProtKB-KW"/>
</dbReference>
<feature type="domain" description="Chromosome segregation in meiosis protein 3" evidence="8">
    <location>
        <begin position="56"/>
        <end position="137"/>
    </location>
</feature>
<sequence length="328" mass="36632">MEDIFDELAAAAASDDEEPVGGNTQEGRADEAEEVNDESRRVVKPKRTVTRAPRPKLDPARLLGPRGIFVLSSTFDSVKFKGKRHELDDLNNILSRLQHWAHRLFPKLTFEDCIERIEELGHKREIQTNMHKLRMGMVDLNGGQEQVADDEEARPASPDPPVDDAFDQLIMTAPAPVKQITLTEEQRARMMRNRLLAEERRMARRLDREKELTTLRNRATSNSEPDSTPNNVTLNSIDQGPIIELPNSSTANNISAVRPRGEADDMPESIPTTIPALNSPDRKESIEGVVALNEMASNITDNDVNSDLSSMDVDVNDPQTMNSHNPSS</sequence>